<dbReference type="EMBL" id="CP119311">
    <property type="protein sequence ID" value="WEK35603.1"/>
    <property type="molecule type" value="Genomic_DNA"/>
</dbReference>
<dbReference type="InterPro" id="IPR024079">
    <property type="entry name" value="MetalloPept_cat_dom_sf"/>
</dbReference>
<organism evidence="5 6">
    <name type="scientific">Candidatus Pseudobacter hemicellulosilyticus</name>
    <dbReference type="NCBI Taxonomy" id="3121375"/>
    <lineage>
        <taxon>Bacteria</taxon>
        <taxon>Pseudomonadati</taxon>
        <taxon>Bacteroidota</taxon>
        <taxon>Chitinophagia</taxon>
        <taxon>Chitinophagales</taxon>
        <taxon>Chitinophagaceae</taxon>
        <taxon>Pseudobacter</taxon>
    </lineage>
</organism>
<dbReference type="GO" id="GO:0008237">
    <property type="term" value="F:metallopeptidase activity"/>
    <property type="evidence" value="ECO:0007669"/>
    <property type="project" value="UniProtKB-KW"/>
</dbReference>
<dbReference type="Pfam" id="PF16313">
    <property type="entry name" value="DUF4953"/>
    <property type="match status" value="1"/>
</dbReference>
<accession>A0AAJ5WS78</accession>
<dbReference type="AlphaFoldDB" id="A0AAJ5WS78"/>
<gene>
    <name evidence="5" type="ORF">P0Y53_24220</name>
</gene>
<proteinExistence type="predicted"/>
<evidence type="ECO:0000259" key="2">
    <source>
        <dbReference type="Pfam" id="PF16313"/>
    </source>
</evidence>
<reference evidence="5" key="1">
    <citation type="submission" date="2023-03" db="EMBL/GenBank/DDBJ databases">
        <title>Andean soil-derived lignocellulolytic bacterial consortium as a source of novel taxa and putative plastic-active enzymes.</title>
        <authorList>
            <person name="Diaz-Garcia L."/>
            <person name="Chuvochina M."/>
            <person name="Feuerriegel G."/>
            <person name="Bunk B."/>
            <person name="Sproer C."/>
            <person name="Streit W.R."/>
            <person name="Rodriguez L.M."/>
            <person name="Overmann J."/>
            <person name="Jimenez D.J."/>
        </authorList>
    </citation>
    <scope>NUCLEOTIDE SEQUENCE</scope>
    <source>
        <strain evidence="5">MAG 7</strain>
    </source>
</reference>
<dbReference type="PANTHER" id="PTHR38478">
    <property type="entry name" value="PEPTIDASE M1A AND M12B"/>
    <property type="match status" value="1"/>
</dbReference>
<dbReference type="InterPro" id="IPR033428">
    <property type="entry name" value="DUF5118"/>
</dbReference>
<feature type="chain" id="PRO_5042492871" evidence="1">
    <location>
        <begin position="27"/>
        <end position="845"/>
    </location>
</feature>
<feature type="domain" description="DUF5118" evidence="4">
    <location>
        <begin position="42"/>
        <end position="90"/>
    </location>
</feature>
<keyword evidence="1" id="KW-0732">Signal</keyword>
<name>A0AAJ5WS78_9BACT</name>
<evidence type="ECO:0000259" key="3">
    <source>
        <dbReference type="Pfam" id="PF17148"/>
    </source>
</evidence>
<feature type="signal peptide" evidence="1">
    <location>
        <begin position="1"/>
        <end position="26"/>
    </location>
</feature>
<dbReference type="SUPFAM" id="SSF55486">
    <property type="entry name" value="Metalloproteases ('zincins'), catalytic domain"/>
    <property type="match status" value="1"/>
</dbReference>
<sequence length="845" mass="94596">MTDWRKPFLPLLAGITLFACMPAANAQKDSTQKTIPSAAGMKPYKQVITDSARTRSSFFKIHTLKERFYFEIPDTMLGKDLLAVTRIDKGAYGFVMPFVQLGYSGDECGRMVIRFEKIPGDKLALRSVKFTNLADDSSSNGLARSLANNQTQAIEAVFPVKAYNPEDHSSVIDVTDFLTGKSMTTALITPIPLFGNIFDFTVPDRSFVSDIMAFPENIEVMTTKTLLNKANTTITMELNTSFIRLPQIPMKPRLADLRVGYFSNEYMDFSSDPVAVRRARYIQRWRLEPKPGEEERYNRGELVEPKKPIVIYIDPATPEKWVPFLIAGVNDWQAAFEKAGFKNAIIGKEAPAGDSSWSLYDARHSVIVYKPSAIQNASGPNVNDPRTGEILETHINWYHSVQSLIRKWYVIQAGAIDPGAQQPELDDELMGQLIRFVSSHEVGHTLGLKHNFGSSSTVPVEKLRNKAWVEANGHTPSIMDYARFNYVAQPEDSISRQGIFPRIGEYDKWAIEWGYKWLPRFPTAESEKSFMNKWVVEQLAAGSKYFYGSQLEPLTDEYPFNTDPRSQSEDLGDDVVLASGYGLKNLKRIRPQLMAWAVKPGENYDGAATLYNELVNQYSRFIVHVFRSIGGVYITPKTAEQAGPVFELVPRNKQKKAMAFLQQELFATPVWLMDTELYQVSNAGFAAVPKLQNEALGALLDQAKVLLAQEREFPGNNYPAAELLEDLRKGIFSELVAGKPVTDVVRRDLQNMYVKKLAAVLVSNSTDLSQFRTVLTTHARLLARTLSAAAVSTTQPLLKAHLSGLQAHLEAALNYKPVLVINPAAGKPAGTTSSFFDDLFRQECW</sequence>
<dbReference type="PANTHER" id="PTHR38478:SF1">
    <property type="entry name" value="ZINC DEPENDENT METALLOPROTEASE DOMAIN LIPOPROTEIN"/>
    <property type="match status" value="1"/>
</dbReference>
<feature type="domain" description="EcxA zinc-binding" evidence="2">
    <location>
        <begin position="424"/>
        <end position="736"/>
    </location>
</feature>
<evidence type="ECO:0000313" key="5">
    <source>
        <dbReference type="EMBL" id="WEK35603.1"/>
    </source>
</evidence>
<dbReference type="Gene3D" id="3.40.390.10">
    <property type="entry name" value="Collagenase (Catalytic Domain)"/>
    <property type="match status" value="1"/>
</dbReference>
<dbReference type="PROSITE" id="PS51257">
    <property type="entry name" value="PROKAR_LIPOPROTEIN"/>
    <property type="match status" value="1"/>
</dbReference>
<keyword evidence="5" id="KW-0482">Metalloprotease</keyword>
<evidence type="ECO:0000259" key="4">
    <source>
        <dbReference type="Pfam" id="PF17162"/>
    </source>
</evidence>
<dbReference type="InterPro" id="IPR034032">
    <property type="entry name" value="Zn_MMP-like_bac"/>
</dbReference>
<dbReference type="InterPro" id="IPR032534">
    <property type="entry name" value="EcxA_zinc-bd"/>
</dbReference>
<keyword evidence="5" id="KW-0378">Hydrolase</keyword>
<dbReference type="InterPro" id="IPR033413">
    <property type="entry name" value="DUF5117"/>
</dbReference>
<protein>
    <submittedName>
        <fullName evidence="5">Zinc-dependent metalloprotease</fullName>
    </submittedName>
</protein>
<feature type="domain" description="DUF5117" evidence="3">
    <location>
        <begin position="105"/>
        <end position="290"/>
    </location>
</feature>
<dbReference type="CDD" id="cd04276">
    <property type="entry name" value="ZnMc_MMP_like_2"/>
    <property type="match status" value="1"/>
</dbReference>
<dbReference type="Proteomes" id="UP001220610">
    <property type="component" value="Chromosome"/>
</dbReference>
<keyword evidence="5" id="KW-0645">Protease</keyword>
<evidence type="ECO:0000256" key="1">
    <source>
        <dbReference type="SAM" id="SignalP"/>
    </source>
</evidence>
<dbReference type="Pfam" id="PF17162">
    <property type="entry name" value="DUF5118"/>
    <property type="match status" value="1"/>
</dbReference>
<dbReference type="Pfam" id="PF17148">
    <property type="entry name" value="DUF5117"/>
    <property type="match status" value="1"/>
</dbReference>
<evidence type="ECO:0000313" key="6">
    <source>
        <dbReference type="Proteomes" id="UP001220610"/>
    </source>
</evidence>